<evidence type="ECO:0000313" key="2">
    <source>
        <dbReference type="Proteomes" id="UP000682782"/>
    </source>
</evidence>
<keyword evidence="2" id="KW-1185">Reference proteome</keyword>
<evidence type="ECO:0000313" key="1">
    <source>
        <dbReference type="EMBL" id="QUC67579.1"/>
    </source>
</evidence>
<proteinExistence type="predicted"/>
<dbReference type="Proteomes" id="UP000682782">
    <property type="component" value="Chromosome"/>
</dbReference>
<name>A0AC61N7R8_9FIRM</name>
<reference evidence="1" key="1">
    <citation type="submission" date="2021-01" db="EMBL/GenBank/DDBJ databases">
        <title>Complete genome sequence of Clostridiales bacterium R-7.</title>
        <authorList>
            <person name="Mahoney-Kurpe S.C."/>
            <person name="Palevich N."/>
            <person name="Koike S."/>
            <person name="Moon C.D."/>
            <person name="Attwood G.T."/>
        </authorList>
    </citation>
    <scope>NUCLEOTIDE SEQUENCE</scope>
    <source>
        <strain evidence="1">R-7</strain>
    </source>
</reference>
<accession>A0AC61N7R8</accession>
<sequence length="300" mass="34289">MRYIIVTGQSGAGKTACVRYLEDKGSFCMDNMPPMMLPKLIEAFDTTPVKHQTVTIAVDVRSGEFFDANAVAKMIRELRQMGHQIELIFMEASDETLLDRYKETRREHPLCQEGLTLIEAIVEERTRLQPLRETAGYVIDTTNMTSRAMKKALDKALGDLSDTEPPIRAEILSFGFKRGLPRQADLVADVRFLPNPFYIENLCRHCGLDEDVRSFVMDHPTTQEFMRRYTELLDFLIPHYREEGKRRLVIAIGCTGGAHRSVAIAEALGQYLREQGLPTEINHRDLLLEQARWTTPVEEE</sequence>
<organism evidence="1 2">
    <name type="scientific">Aristaeella hokkaidonensis</name>
    <dbReference type="NCBI Taxonomy" id="3046382"/>
    <lineage>
        <taxon>Bacteria</taxon>
        <taxon>Bacillati</taxon>
        <taxon>Bacillota</taxon>
        <taxon>Clostridia</taxon>
        <taxon>Eubacteriales</taxon>
        <taxon>Aristaeellaceae</taxon>
        <taxon>Aristaeella</taxon>
    </lineage>
</organism>
<dbReference type="EMBL" id="CP068393">
    <property type="protein sequence ID" value="QUC67579.1"/>
    <property type="molecule type" value="Genomic_DNA"/>
</dbReference>
<gene>
    <name evidence="1" type="primary">rapZ</name>
    <name evidence="1" type="ORF">JYE49_02435</name>
</gene>
<protein>
    <submittedName>
        <fullName evidence="1">RNase adapter RapZ</fullName>
    </submittedName>
</protein>